<dbReference type="OrthoDB" id="2402628at2759"/>
<evidence type="ECO:0000256" key="1">
    <source>
        <dbReference type="SAM" id="MobiDB-lite"/>
    </source>
</evidence>
<comment type="caution">
    <text evidence="2">The sequence shown here is derived from an EMBL/GenBank/DDBJ whole genome shotgun (WGS) entry which is preliminary data.</text>
</comment>
<proteinExistence type="predicted"/>
<feature type="region of interest" description="Disordered" evidence="1">
    <location>
        <begin position="251"/>
        <end position="272"/>
    </location>
</feature>
<evidence type="ECO:0000313" key="3">
    <source>
        <dbReference type="Proteomes" id="UP000789570"/>
    </source>
</evidence>
<feature type="compositionally biased region" description="Polar residues" evidence="1">
    <location>
        <begin position="119"/>
        <end position="139"/>
    </location>
</feature>
<name>A0A9N9IN57_9GLOM</name>
<reference evidence="2" key="1">
    <citation type="submission" date="2021-06" db="EMBL/GenBank/DDBJ databases">
        <authorList>
            <person name="Kallberg Y."/>
            <person name="Tangrot J."/>
            <person name="Rosling A."/>
        </authorList>
    </citation>
    <scope>NUCLEOTIDE SEQUENCE</scope>
    <source>
        <strain evidence="2">UK204</strain>
    </source>
</reference>
<protein>
    <submittedName>
        <fullName evidence="2">7301_t:CDS:1</fullName>
    </submittedName>
</protein>
<evidence type="ECO:0000313" key="2">
    <source>
        <dbReference type="EMBL" id="CAG8741626.1"/>
    </source>
</evidence>
<feature type="region of interest" description="Disordered" evidence="1">
    <location>
        <begin position="1"/>
        <end position="51"/>
    </location>
</feature>
<sequence>MPRASTYTPYMQSNTGWLQNTQQPSNSQSEQTNTLPNSQTNTVQSVPTQDSFLSDVPQSIYSEYSTLDISPTIPTIQESIELTSHTPESVLYRGSSPGVEHTTSNYIRIDLNSPPIPRSPSNQTPQKPDSQTDSLSLESRTSLNNCELINESSIALSLEGLSDPILSEITDSILLQQTQSDHMGRKTTKVEENKAQNLGNSITEQEFSTPITDAENHDISGELRDLITTSNMILESVKSHEVDEMKNIEYLEQEGDKSSTQPHEVSQPDLSELECDREYSVIIENE</sequence>
<keyword evidence="3" id="KW-1185">Reference proteome</keyword>
<accession>A0A9N9IN57</accession>
<feature type="non-terminal residue" evidence="2">
    <location>
        <position position="286"/>
    </location>
</feature>
<dbReference type="Proteomes" id="UP000789570">
    <property type="component" value="Unassembled WGS sequence"/>
</dbReference>
<organism evidence="2 3">
    <name type="scientific">Funneliformis caledonium</name>
    <dbReference type="NCBI Taxonomy" id="1117310"/>
    <lineage>
        <taxon>Eukaryota</taxon>
        <taxon>Fungi</taxon>
        <taxon>Fungi incertae sedis</taxon>
        <taxon>Mucoromycota</taxon>
        <taxon>Glomeromycotina</taxon>
        <taxon>Glomeromycetes</taxon>
        <taxon>Glomerales</taxon>
        <taxon>Glomeraceae</taxon>
        <taxon>Funneliformis</taxon>
    </lineage>
</organism>
<gene>
    <name evidence="2" type="ORF">FCALED_LOCUS15659</name>
</gene>
<dbReference type="EMBL" id="CAJVPQ010015109">
    <property type="protein sequence ID" value="CAG8741626.1"/>
    <property type="molecule type" value="Genomic_DNA"/>
</dbReference>
<feature type="region of interest" description="Disordered" evidence="1">
    <location>
        <begin position="109"/>
        <end position="139"/>
    </location>
</feature>
<dbReference type="AlphaFoldDB" id="A0A9N9IN57"/>